<proteinExistence type="inferred from homology"/>
<sequence>MARVKPKRRGPSMDLTAMSDMAWLLLTFFILTSNFREPEVVPVVTPTSVSNEKMASENMMIIKIDGKGKFLFGLEEKDRIPTLERMGEKYGVNFTDAEKNAFKSIVEFGVPMNEMRNYLNQNSDKQQSYHPGIPLDTIPTKNQELIDWVFEAKEVNPDIFLAIKGDQKSEYKEFKTLIQQLQEKNMNKFQLITSQE</sequence>
<evidence type="ECO:0000313" key="8">
    <source>
        <dbReference type="EMBL" id="SFM71125.1"/>
    </source>
</evidence>
<keyword evidence="3" id="KW-1003">Cell membrane</keyword>
<dbReference type="GO" id="GO:0022857">
    <property type="term" value="F:transmembrane transporter activity"/>
    <property type="evidence" value="ECO:0007669"/>
    <property type="project" value="InterPro"/>
</dbReference>
<name>A0A1I4T3B7_9FLAO</name>
<dbReference type="InterPro" id="IPR003400">
    <property type="entry name" value="ExbD"/>
</dbReference>
<dbReference type="EMBL" id="FOUZ01000002">
    <property type="protein sequence ID" value="SFM71125.1"/>
    <property type="molecule type" value="Genomic_DNA"/>
</dbReference>
<keyword evidence="6" id="KW-0472">Membrane</keyword>
<dbReference type="STRING" id="684065.SAMN05421738_10224"/>
<evidence type="ECO:0000313" key="9">
    <source>
        <dbReference type="Proteomes" id="UP000199149"/>
    </source>
</evidence>
<keyword evidence="4 7" id="KW-0812">Transmembrane</keyword>
<dbReference type="OrthoDB" id="9793581at2"/>
<dbReference type="PANTHER" id="PTHR30558">
    <property type="entry name" value="EXBD MEMBRANE COMPONENT OF PMF-DRIVEN MACROMOLECULE IMPORT SYSTEM"/>
    <property type="match status" value="1"/>
</dbReference>
<comment type="subcellular location">
    <subcellularLocation>
        <location evidence="1">Cell membrane</location>
        <topology evidence="1">Single-pass membrane protein</topology>
    </subcellularLocation>
    <subcellularLocation>
        <location evidence="7">Cell membrane</location>
        <topology evidence="7">Single-pass type II membrane protein</topology>
    </subcellularLocation>
</comment>
<dbReference type="AlphaFoldDB" id="A0A1I4T3B7"/>
<reference evidence="9" key="1">
    <citation type="submission" date="2016-10" db="EMBL/GenBank/DDBJ databases">
        <authorList>
            <person name="Varghese N."/>
            <person name="Submissions S."/>
        </authorList>
    </citation>
    <scope>NUCLEOTIDE SEQUENCE [LARGE SCALE GENOMIC DNA]</scope>
    <source>
        <strain evidence="9">XJ109</strain>
    </source>
</reference>
<evidence type="ECO:0000256" key="7">
    <source>
        <dbReference type="RuleBase" id="RU003879"/>
    </source>
</evidence>
<evidence type="ECO:0000256" key="3">
    <source>
        <dbReference type="ARBA" id="ARBA00022475"/>
    </source>
</evidence>
<evidence type="ECO:0000256" key="2">
    <source>
        <dbReference type="ARBA" id="ARBA00005811"/>
    </source>
</evidence>
<dbReference type="GO" id="GO:0005886">
    <property type="term" value="C:plasma membrane"/>
    <property type="evidence" value="ECO:0007669"/>
    <property type="project" value="UniProtKB-SubCell"/>
</dbReference>
<gene>
    <name evidence="8" type="ORF">SAMN05421738_10224</name>
</gene>
<evidence type="ECO:0000256" key="1">
    <source>
        <dbReference type="ARBA" id="ARBA00004162"/>
    </source>
</evidence>
<protein>
    <submittedName>
        <fullName evidence="8">Biopolymer transport protein ExbD/TolR</fullName>
    </submittedName>
</protein>
<dbReference type="GO" id="GO:0015031">
    <property type="term" value="P:protein transport"/>
    <property type="evidence" value="ECO:0007669"/>
    <property type="project" value="UniProtKB-KW"/>
</dbReference>
<comment type="similarity">
    <text evidence="2 7">Belongs to the ExbD/TolR family.</text>
</comment>
<dbReference type="Pfam" id="PF02472">
    <property type="entry name" value="ExbD"/>
    <property type="match status" value="1"/>
</dbReference>
<evidence type="ECO:0000256" key="6">
    <source>
        <dbReference type="ARBA" id="ARBA00023136"/>
    </source>
</evidence>
<dbReference type="PANTHER" id="PTHR30558:SF3">
    <property type="entry name" value="BIOPOLYMER TRANSPORT PROTEIN EXBD-RELATED"/>
    <property type="match status" value="1"/>
</dbReference>
<evidence type="ECO:0000256" key="5">
    <source>
        <dbReference type="ARBA" id="ARBA00022989"/>
    </source>
</evidence>
<organism evidence="8 9">
    <name type="scientific">Algoriella xinjiangensis</name>
    <dbReference type="NCBI Taxonomy" id="684065"/>
    <lineage>
        <taxon>Bacteria</taxon>
        <taxon>Pseudomonadati</taxon>
        <taxon>Bacteroidota</taxon>
        <taxon>Flavobacteriia</taxon>
        <taxon>Flavobacteriales</taxon>
        <taxon>Weeksellaceae</taxon>
        <taxon>Algoriella</taxon>
    </lineage>
</organism>
<keyword evidence="9" id="KW-1185">Reference proteome</keyword>
<keyword evidence="7" id="KW-0653">Protein transport</keyword>
<accession>A0A1I4T3B7</accession>
<keyword evidence="7" id="KW-0813">Transport</keyword>
<dbReference type="Proteomes" id="UP000199149">
    <property type="component" value="Unassembled WGS sequence"/>
</dbReference>
<evidence type="ECO:0000256" key="4">
    <source>
        <dbReference type="ARBA" id="ARBA00022692"/>
    </source>
</evidence>
<keyword evidence="5" id="KW-1133">Transmembrane helix</keyword>
<dbReference type="RefSeq" id="WP_092905930.1">
    <property type="nucleotide sequence ID" value="NZ_FOUZ01000002.1"/>
</dbReference>